<feature type="transmembrane region" description="Helical" evidence="9">
    <location>
        <begin position="132"/>
        <end position="153"/>
    </location>
</feature>
<dbReference type="InterPro" id="IPR055348">
    <property type="entry name" value="DctQ"/>
</dbReference>
<evidence type="ECO:0000256" key="3">
    <source>
        <dbReference type="ARBA" id="ARBA00022475"/>
    </source>
</evidence>
<gene>
    <name evidence="11" type="ORF">GCM10007924_03490</name>
</gene>
<comment type="function">
    <text evidence="9">Part of the tripartite ATP-independent periplasmic (TRAP) transport system.</text>
</comment>
<evidence type="ECO:0000256" key="4">
    <source>
        <dbReference type="ARBA" id="ARBA00022519"/>
    </source>
</evidence>
<keyword evidence="7 9" id="KW-0472">Membrane</keyword>
<comment type="caution">
    <text evidence="11">The sequence shown here is derived from an EMBL/GenBank/DDBJ whole genome shotgun (WGS) entry which is preliminary data.</text>
</comment>
<dbReference type="PANTHER" id="PTHR35011:SF10">
    <property type="entry name" value="TRAP TRANSPORTER SMALL PERMEASE PROTEIN"/>
    <property type="match status" value="1"/>
</dbReference>
<keyword evidence="2 9" id="KW-0813">Transport</keyword>
<evidence type="ECO:0000256" key="7">
    <source>
        <dbReference type="ARBA" id="ARBA00023136"/>
    </source>
</evidence>
<proteinExistence type="inferred from homology"/>
<feature type="domain" description="Tripartite ATP-independent periplasmic transporters DctQ component" evidence="10">
    <location>
        <begin position="27"/>
        <end position="155"/>
    </location>
</feature>
<keyword evidence="12" id="KW-1185">Reference proteome</keyword>
<evidence type="ECO:0000256" key="9">
    <source>
        <dbReference type="RuleBase" id="RU369079"/>
    </source>
</evidence>
<dbReference type="RefSeq" id="WP_169559155.1">
    <property type="nucleotide sequence ID" value="NZ_BSNF01000001.1"/>
</dbReference>
<feature type="transmembrane region" description="Helical" evidence="9">
    <location>
        <begin position="53"/>
        <end position="70"/>
    </location>
</feature>
<dbReference type="Pfam" id="PF04290">
    <property type="entry name" value="DctQ"/>
    <property type="match status" value="1"/>
</dbReference>
<keyword evidence="3" id="KW-1003">Cell membrane</keyword>
<evidence type="ECO:0000259" key="10">
    <source>
        <dbReference type="Pfam" id="PF04290"/>
    </source>
</evidence>
<keyword evidence="4 9" id="KW-0997">Cell inner membrane</keyword>
<evidence type="ECO:0000313" key="12">
    <source>
        <dbReference type="Proteomes" id="UP001161409"/>
    </source>
</evidence>
<evidence type="ECO:0000256" key="8">
    <source>
        <dbReference type="ARBA" id="ARBA00038436"/>
    </source>
</evidence>
<sequence>MHRQMNVVLGFFDTVFLRVAQLALFVMMICITVDALGRYAVGIPLSGSFEFTSLYLMVIVAFLSMPATYARGGMVRLDVLTSWLEQLPGKISARLNALLSAAAFGLLTWFSAGEAIEKFIKLDTTFGAIQFPLYWSYVWVPLGCGLLTVRLFLEIFFPTRPQTHAAGDTA</sequence>
<evidence type="ECO:0000256" key="5">
    <source>
        <dbReference type="ARBA" id="ARBA00022692"/>
    </source>
</evidence>
<feature type="transmembrane region" description="Helical" evidence="9">
    <location>
        <begin position="91"/>
        <end position="112"/>
    </location>
</feature>
<protein>
    <recommendedName>
        <fullName evidence="9">TRAP transporter small permease protein</fullName>
    </recommendedName>
</protein>
<evidence type="ECO:0000256" key="1">
    <source>
        <dbReference type="ARBA" id="ARBA00004429"/>
    </source>
</evidence>
<comment type="subunit">
    <text evidence="9">The complex comprises the extracytoplasmic solute receptor protein and the two transmembrane proteins.</text>
</comment>
<dbReference type="EMBL" id="BSNF01000001">
    <property type="protein sequence ID" value="GLQ05128.1"/>
    <property type="molecule type" value="Genomic_DNA"/>
</dbReference>
<comment type="subcellular location">
    <subcellularLocation>
        <location evidence="1 9">Cell inner membrane</location>
        <topology evidence="1 9">Multi-pass membrane protein</topology>
    </subcellularLocation>
</comment>
<dbReference type="Proteomes" id="UP001161409">
    <property type="component" value="Unassembled WGS sequence"/>
</dbReference>
<evidence type="ECO:0000256" key="2">
    <source>
        <dbReference type="ARBA" id="ARBA00022448"/>
    </source>
</evidence>
<dbReference type="InterPro" id="IPR007387">
    <property type="entry name" value="TRAP_DctQ"/>
</dbReference>
<accession>A0ABQ5U075</accession>
<reference evidence="11" key="2">
    <citation type="submission" date="2023-01" db="EMBL/GenBank/DDBJ databases">
        <title>Draft genome sequence of Sneathiella chinensis strain NBRC 103408.</title>
        <authorList>
            <person name="Sun Q."/>
            <person name="Mori K."/>
        </authorList>
    </citation>
    <scope>NUCLEOTIDE SEQUENCE</scope>
    <source>
        <strain evidence="11">NBRC 103408</strain>
    </source>
</reference>
<comment type="similarity">
    <text evidence="8 9">Belongs to the TRAP transporter small permease family.</text>
</comment>
<keyword evidence="5 9" id="KW-0812">Transmembrane</keyword>
<organism evidence="11 12">
    <name type="scientific">Sneathiella chinensis</name>
    <dbReference type="NCBI Taxonomy" id="349750"/>
    <lineage>
        <taxon>Bacteria</taxon>
        <taxon>Pseudomonadati</taxon>
        <taxon>Pseudomonadota</taxon>
        <taxon>Alphaproteobacteria</taxon>
        <taxon>Sneathiellales</taxon>
        <taxon>Sneathiellaceae</taxon>
        <taxon>Sneathiella</taxon>
    </lineage>
</organism>
<evidence type="ECO:0000256" key="6">
    <source>
        <dbReference type="ARBA" id="ARBA00022989"/>
    </source>
</evidence>
<name>A0ABQ5U075_9PROT</name>
<dbReference type="PANTHER" id="PTHR35011">
    <property type="entry name" value="2,3-DIKETO-L-GULONATE TRAP TRANSPORTER SMALL PERMEASE PROTEIN YIAM"/>
    <property type="match status" value="1"/>
</dbReference>
<keyword evidence="6 9" id="KW-1133">Transmembrane helix</keyword>
<reference evidence="11" key="1">
    <citation type="journal article" date="2014" name="Int. J. Syst. Evol. Microbiol.">
        <title>Complete genome of a new Firmicutes species belonging to the dominant human colonic microbiota ('Ruminococcus bicirculans') reveals two chromosomes and a selective capacity to utilize plant glucans.</title>
        <authorList>
            <consortium name="NISC Comparative Sequencing Program"/>
            <person name="Wegmann U."/>
            <person name="Louis P."/>
            <person name="Goesmann A."/>
            <person name="Henrissat B."/>
            <person name="Duncan S.H."/>
            <person name="Flint H.J."/>
        </authorList>
    </citation>
    <scope>NUCLEOTIDE SEQUENCE</scope>
    <source>
        <strain evidence="11">NBRC 103408</strain>
    </source>
</reference>
<comment type="caution">
    <text evidence="9">Lacks conserved residue(s) required for the propagation of feature annotation.</text>
</comment>
<evidence type="ECO:0000313" key="11">
    <source>
        <dbReference type="EMBL" id="GLQ05128.1"/>
    </source>
</evidence>